<dbReference type="AlphaFoldDB" id="A0ABC9WKV5"/>
<dbReference type="EMBL" id="BAAFJT010000003">
    <property type="protein sequence ID" value="GAB0186079.1"/>
    <property type="molecule type" value="Genomic_DNA"/>
</dbReference>
<name>A0ABC9WKV5_GRUJA</name>
<keyword evidence="2" id="KW-1185">Reference proteome</keyword>
<dbReference type="Proteomes" id="UP001623348">
    <property type="component" value="Unassembled WGS sequence"/>
</dbReference>
<gene>
    <name evidence="1" type="ORF">GRJ2_001073200</name>
</gene>
<sequence>MQLSPEAWVSHVKGTEVGSDGIQEGPLAGLMPAGGCWAHWPPLPGHRPLCGLASAKGHGLRLKDVRSLSYVASGTSWEPFEELQAFAQDKQSNCSA</sequence>
<evidence type="ECO:0000313" key="2">
    <source>
        <dbReference type="Proteomes" id="UP001623348"/>
    </source>
</evidence>
<reference evidence="1 2" key="1">
    <citation type="submission" date="2024-06" db="EMBL/GenBank/DDBJ databases">
        <title>The draft genome of Grus japonensis, version 3.</title>
        <authorList>
            <person name="Nabeshima K."/>
            <person name="Suzuki S."/>
            <person name="Onuma M."/>
        </authorList>
    </citation>
    <scope>NUCLEOTIDE SEQUENCE [LARGE SCALE GENOMIC DNA]</scope>
    <source>
        <strain evidence="1 2">451A</strain>
    </source>
</reference>
<protein>
    <submittedName>
        <fullName evidence="1">Uncharacterized protein</fullName>
    </submittedName>
</protein>
<proteinExistence type="predicted"/>
<comment type="caution">
    <text evidence="1">The sequence shown here is derived from an EMBL/GenBank/DDBJ whole genome shotgun (WGS) entry which is preliminary data.</text>
</comment>
<evidence type="ECO:0000313" key="1">
    <source>
        <dbReference type="EMBL" id="GAB0186079.1"/>
    </source>
</evidence>
<accession>A0ABC9WKV5</accession>
<organism evidence="1 2">
    <name type="scientific">Grus japonensis</name>
    <name type="common">Japanese crane</name>
    <name type="synonym">Red-crowned crane</name>
    <dbReference type="NCBI Taxonomy" id="30415"/>
    <lineage>
        <taxon>Eukaryota</taxon>
        <taxon>Metazoa</taxon>
        <taxon>Chordata</taxon>
        <taxon>Craniata</taxon>
        <taxon>Vertebrata</taxon>
        <taxon>Euteleostomi</taxon>
        <taxon>Archelosauria</taxon>
        <taxon>Archosauria</taxon>
        <taxon>Dinosauria</taxon>
        <taxon>Saurischia</taxon>
        <taxon>Theropoda</taxon>
        <taxon>Coelurosauria</taxon>
        <taxon>Aves</taxon>
        <taxon>Neognathae</taxon>
        <taxon>Neoaves</taxon>
        <taxon>Gruiformes</taxon>
        <taxon>Gruidae</taxon>
        <taxon>Grus</taxon>
    </lineage>
</organism>